<keyword evidence="5 7" id="KW-0472">Membrane</keyword>
<feature type="transmembrane region" description="Helical" evidence="7">
    <location>
        <begin position="408"/>
        <end position="430"/>
    </location>
</feature>
<keyword evidence="4 7" id="KW-1133">Transmembrane helix</keyword>
<sequence>MQSEDKNEIQHLPDIGRADSNEGEKVAPFDNSHIQIQSVDKLTPFQAAWRFRRIGFFCFLAAFSAGLDGFQGEPFYGSIVANKGFIQQFAPPGTTVLDAQWVSIWGGLSSTFQCLAQIAMVFLTDRFGRRPALWLTWVLLCSSVLAESLVTTNVGWMGAKILAGAGIGAMQATLPLYINELSPTQIRGFFTEAYTFWYVSGQLMSAVTLQRLGVTNPYDFRLAIYTQWGMIGGLAIIYLVLPESPWWLVQHDKIDKARKSLGRLKRGVPDYDVEVELAVMRNTIDEQRARAQQTGPIPLKMIFRGLNGKRLIIALWPKLCQQFVGLSVFNNYATYFFQIAGNKDPFLVTIILSCCQLLSMCFTMVLVDNWGRRPLTVYGYMITTLADFGMGAVGMYDVAGNEKLGSLLVFFACLATFTTTSSSAIGYAYLSEIPKQDFRAKSAGWGLAFPNFFSIMFSFVTPYMLKGTTSGFPGWGVKTGFFFGCTGVIVCTVSWFIIPETARRTPAEIDEMFESRVNLRKFKGYKTEVQRELDEQEHVAELRP</sequence>
<dbReference type="Pfam" id="PF00083">
    <property type="entry name" value="Sugar_tr"/>
    <property type="match status" value="1"/>
</dbReference>
<name>A0AA38LTS2_9TREE</name>
<feature type="transmembrane region" description="Helical" evidence="7">
    <location>
        <begin position="311"/>
        <end position="333"/>
    </location>
</feature>
<comment type="subcellular location">
    <subcellularLocation>
        <location evidence="1">Membrane</location>
        <topology evidence="1">Multi-pass membrane protein</topology>
    </subcellularLocation>
</comment>
<feature type="domain" description="Major facilitator superfamily (MFS) profile" evidence="8">
    <location>
        <begin position="54"/>
        <end position="502"/>
    </location>
</feature>
<comment type="caution">
    <text evidence="9">The sequence shown here is derived from an EMBL/GenBank/DDBJ whole genome shotgun (WGS) entry which is preliminary data.</text>
</comment>
<evidence type="ECO:0000256" key="5">
    <source>
        <dbReference type="ARBA" id="ARBA00023136"/>
    </source>
</evidence>
<dbReference type="InterPro" id="IPR005828">
    <property type="entry name" value="MFS_sugar_transport-like"/>
</dbReference>
<evidence type="ECO:0000256" key="3">
    <source>
        <dbReference type="ARBA" id="ARBA00022692"/>
    </source>
</evidence>
<dbReference type="GO" id="GO:0005351">
    <property type="term" value="F:carbohydrate:proton symporter activity"/>
    <property type="evidence" value="ECO:0007669"/>
    <property type="project" value="TreeGrafter"/>
</dbReference>
<dbReference type="InterPro" id="IPR036259">
    <property type="entry name" value="MFS_trans_sf"/>
</dbReference>
<protein>
    <submittedName>
        <fullName evidence="9">General substrate transporter</fullName>
    </submittedName>
</protein>
<evidence type="ECO:0000256" key="6">
    <source>
        <dbReference type="SAM" id="MobiDB-lite"/>
    </source>
</evidence>
<dbReference type="InterPro" id="IPR005829">
    <property type="entry name" value="Sugar_transporter_CS"/>
</dbReference>
<evidence type="ECO:0000259" key="8">
    <source>
        <dbReference type="PROSITE" id="PS50850"/>
    </source>
</evidence>
<accession>A0AA38LTS2</accession>
<dbReference type="Proteomes" id="UP001164286">
    <property type="component" value="Unassembled WGS sequence"/>
</dbReference>
<feature type="transmembrane region" description="Helical" evidence="7">
    <location>
        <begin position="480"/>
        <end position="498"/>
    </location>
</feature>
<dbReference type="GO" id="GO:0016020">
    <property type="term" value="C:membrane"/>
    <property type="evidence" value="ECO:0007669"/>
    <property type="project" value="UniProtKB-SubCell"/>
</dbReference>
<evidence type="ECO:0000256" key="2">
    <source>
        <dbReference type="ARBA" id="ARBA00010992"/>
    </source>
</evidence>
<feature type="transmembrane region" description="Helical" evidence="7">
    <location>
        <begin position="222"/>
        <end position="241"/>
    </location>
</feature>
<dbReference type="PROSITE" id="PS00217">
    <property type="entry name" value="SUGAR_TRANSPORT_2"/>
    <property type="match status" value="1"/>
</dbReference>
<gene>
    <name evidence="9" type="ORF">MKK02DRAFT_24379</name>
</gene>
<dbReference type="GeneID" id="77726088"/>
<organism evidence="9 10">
    <name type="scientific">Dioszegia hungarica</name>
    <dbReference type="NCBI Taxonomy" id="4972"/>
    <lineage>
        <taxon>Eukaryota</taxon>
        <taxon>Fungi</taxon>
        <taxon>Dikarya</taxon>
        <taxon>Basidiomycota</taxon>
        <taxon>Agaricomycotina</taxon>
        <taxon>Tremellomycetes</taxon>
        <taxon>Tremellales</taxon>
        <taxon>Bulleribasidiaceae</taxon>
        <taxon>Dioszegia</taxon>
    </lineage>
</organism>
<reference evidence="9" key="1">
    <citation type="journal article" date="2022" name="G3 (Bethesda)">
        <title>High quality genome of the basidiomycete yeast Dioszegia hungarica PDD-24b-2 isolated from cloud water.</title>
        <authorList>
            <person name="Jarrige D."/>
            <person name="Haridas S."/>
            <person name="Bleykasten-Grosshans C."/>
            <person name="Joly M."/>
            <person name="Nadalig T."/>
            <person name="Sancelme M."/>
            <person name="Vuilleumier S."/>
            <person name="Grigoriev I.V."/>
            <person name="Amato P."/>
            <person name="Bringel F."/>
        </authorList>
    </citation>
    <scope>NUCLEOTIDE SEQUENCE</scope>
    <source>
        <strain evidence="9">PDD-24b-2</strain>
    </source>
</reference>
<keyword evidence="3 7" id="KW-0812">Transmembrane</keyword>
<dbReference type="AlphaFoldDB" id="A0AA38LTS2"/>
<evidence type="ECO:0000256" key="1">
    <source>
        <dbReference type="ARBA" id="ARBA00004141"/>
    </source>
</evidence>
<evidence type="ECO:0000256" key="7">
    <source>
        <dbReference type="SAM" id="Phobius"/>
    </source>
</evidence>
<dbReference type="PANTHER" id="PTHR48022:SF77">
    <property type="entry name" value="MAJOR FACILITATOR SUPERFAMILY (MFS) PROFILE DOMAIN-CONTAINING PROTEIN"/>
    <property type="match status" value="1"/>
</dbReference>
<dbReference type="RefSeq" id="XP_052946974.1">
    <property type="nucleotide sequence ID" value="XM_053086887.1"/>
</dbReference>
<feature type="region of interest" description="Disordered" evidence="6">
    <location>
        <begin position="1"/>
        <end position="20"/>
    </location>
</feature>
<dbReference type="EMBL" id="JAKWFO010000004">
    <property type="protein sequence ID" value="KAI9637197.1"/>
    <property type="molecule type" value="Genomic_DNA"/>
</dbReference>
<dbReference type="Gene3D" id="1.20.1250.20">
    <property type="entry name" value="MFS general substrate transporter like domains"/>
    <property type="match status" value="1"/>
</dbReference>
<feature type="transmembrane region" description="Helical" evidence="7">
    <location>
        <begin position="132"/>
        <end position="150"/>
    </location>
</feature>
<feature type="transmembrane region" description="Helical" evidence="7">
    <location>
        <begin position="442"/>
        <end position="460"/>
    </location>
</feature>
<dbReference type="SUPFAM" id="SSF103473">
    <property type="entry name" value="MFS general substrate transporter"/>
    <property type="match status" value="1"/>
</dbReference>
<feature type="transmembrane region" description="Helical" evidence="7">
    <location>
        <begin position="102"/>
        <end position="123"/>
    </location>
</feature>
<dbReference type="InterPro" id="IPR050360">
    <property type="entry name" value="MFS_Sugar_Transporters"/>
</dbReference>
<dbReference type="PROSITE" id="PS00216">
    <property type="entry name" value="SUGAR_TRANSPORT_1"/>
    <property type="match status" value="1"/>
</dbReference>
<feature type="transmembrane region" description="Helical" evidence="7">
    <location>
        <begin position="51"/>
        <end position="67"/>
    </location>
</feature>
<evidence type="ECO:0000313" key="9">
    <source>
        <dbReference type="EMBL" id="KAI9637197.1"/>
    </source>
</evidence>
<evidence type="ECO:0000313" key="10">
    <source>
        <dbReference type="Proteomes" id="UP001164286"/>
    </source>
</evidence>
<proteinExistence type="inferred from homology"/>
<feature type="transmembrane region" description="Helical" evidence="7">
    <location>
        <begin position="345"/>
        <end position="365"/>
    </location>
</feature>
<evidence type="ECO:0000256" key="4">
    <source>
        <dbReference type="ARBA" id="ARBA00022989"/>
    </source>
</evidence>
<dbReference type="PANTHER" id="PTHR48022">
    <property type="entry name" value="PLASTIDIC GLUCOSE TRANSPORTER 4"/>
    <property type="match status" value="1"/>
</dbReference>
<feature type="transmembrane region" description="Helical" evidence="7">
    <location>
        <begin position="377"/>
        <end position="396"/>
    </location>
</feature>
<keyword evidence="10" id="KW-1185">Reference proteome</keyword>
<dbReference type="InterPro" id="IPR020846">
    <property type="entry name" value="MFS_dom"/>
</dbReference>
<comment type="similarity">
    <text evidence="2">Belongs to the major facilitator superfamily. Sugar transporter (TC 2.A.1.1) family.</text>
</comment>
<dbReference type="PROSITE" id="PS50850">
    <property type="entry name" value="MFS"/>
    <property type="match status" value="1"/>
</dbReference>